<dbReference type="PROSITE" id="PS51450">
    <property type="entry name" value="LRR"/>
    <property type="match status" value="2"/>
</dbReference>
<dbReference type="InterPro" id="IPR001611">
    <property type="entry name" value="Leu-rich_rpt"/>
</dbReference>
<dbReference type="OrthoDB" id="72369at2759"/>
<dbReference type="EMBL" id="LNIX01000002">
    <property type="protein sequence ID" value="OXA61115.1"/>
    <property type="molecule type" value="Genomic_DNA"/>
</dbReference>
<keyword evidence="2 5" id="KW-0732">Signal</keyword>
<keyword evidence="1" id="KW-0433">Leucine-rich repeat</keyword>
<dbReference type="GO" id="GO:0005886">
    <property type="term" value="C:plasma membrane"/>
    <property type="evidence" value="ECO:0007669"/>
    <property type="project" value="TreeGrafter"/>
</dbReference>
<dbReference type="InterPro" id="IPR003591">
    <property type="entry name" value="Leu-rich_rpt_typical-subtyp"/>
</dbReference>
<dbReference type="AlphaFoldDB" id="A0A226EU17"/>
<feature type="transmembrane region" description="Helical" evidence="4">
    <location>
        <begin position="449"/>
        <end position="474"/>
    </location>
</feature>
<feature type="chain" id="PRO_5013279772" evidence="5">
    <location>
        <begin position="22"/>
        <end position="513"/>
    </location>
</feature>
<dbReference type="InterPro" id="IPR055414">
    <property type="entry name" value="LRR_R13L4/SHOC2-like"/>
</dbReference>
<comment type="caution">
    <text evidence="7">The sequence shown here is derived from an EMBL/GenBank/DDBJ whole genome shotgun (WGS) entry which is preliminary data.</text>
</comment>
<evidence type="ECO:0000313" key="7">
    <source>
        <dbReference type="EMBL" id="OXA61115.1"/>
    </source>
</evidence>
<keyword evidence="4" id="KW-0472">Membrane</keyword>
<keyword evidence="4" id="KW-0812">Transmembrane</keyword>
<feature type="signal peptide" evidence="5">
    <location>
        <begin position="1"/>
        <end position="21"/>
    </location>
</feature>
<accession>A0A226EU17</accession>
<dbReference type="OMA" id="DVFKGPY"/>
<keyword evidence="8" id="KW-1185">Reference proteome</keyword>
<dbReference type="InterPro" id="IPR000483">
    <property type="entry name" value="Cys-rich_flank_reg_C"/>
</dbReference>
<dbReference type="PANTHER" id="PTHR24369:SF210">
    <property type="entry name" value="CHAOPTIN-RELATED"/>
    <property type="match status" value="1"/>
</dbReference>
<dbReference type="PANTHER" id="PTHR24369">
    <property type="entry name" value="ANTIGEN BSP, PUTATIVE-RELATED"/>
    <property type="match status" value="1"/>
</dbReference>
<dbReference type="InterPro" id="IPR032675">
    <property type="entry name" value="LRR_dom_sf"/>
</dbReference>
<evidence type="ECO:0000256" key="1">
    <source>
        <dbReference type="ARBA" id="ARBA00022614"/>
    </source>
</evidence>
<evidence type="ECO:0000256" key="2">
    <source>
        <dbReference type="ARBA" id="ARBA00022729"/>
    </source>
</evidence>
<dbReference type="STRING" id="158441.A0A226EU17"/>
<evidence type="ECO:0000313" key="8">
    <source>
        <dbReference type="Proteomes" id="UP000198287"/>
    </source>
</evidence>
<proteinExistence type="predicted"/>
<feature type="domain" description="LRRCT" evidence="6">
    <location>
        <begin position="367"/>
        <end position="424"/>
    </location>
</feature>
<dbReference type="Pfam" id="PF23598">
    <property type="entry name" value="LRR_14"/>
    <property type="match status" value="1"/>
</dbReference>
<organism evidence="7 8">
    <name type="scientific">Folsomia candida</name>
    <name type="common">Springtail</name>
    <dbReference type="NCBI Taxonomy" id="158441"/>
    <lineage>
        <taxon>Eukaryota</taxon>
        <taxon>Metazoa</taxon>
        <taxon>Ecdysozoa</taxon>
        <taxon>Arthropoda</taxon>
        <taxon>Hexapoda</taxon>
        <taxon>Collembola</taxon>
        <taxon>Entomobryomorpha</taxon>
        <taxon>Isotomoidea</taxon>
        <taxon>Isotomidae</taxon>
        <taxon>Proisotominae</taxon>
        <taxon>Folsomia</taxon>
    </lineage>
</organism>
<evidence type="ECO:0000256" key="5">
    <source>
        <dbReference type="SAM" id="SignalP"/>
    </source>
</evidence>
<dbReference type="InterPro" id="IPR050541">
    <property type="entry name" value="LRR_TM_domain-containing"/>
</dbReference>
<gene>
    <name evidence="7" type="ORF">Fcan01_05286</name>
</gene>
<dbReference type="Pfam" id="PF13855">
    <property type="entry name" value="LRR_8"/>
    <property type="match status" value="1"/>
</dbReference>
<evidence type="ECO:0000256" key="3">
    <source>
        <dbReference type="ARBA" id="ARBA00022737"/>
    </source>
</evidence>
<keyword evidence="3" id="KW-0677">Repeat</keyword>
<dbReference type="SMART" id="SM00082">
    <property type="entry name" value="LRRCT"/>
    <property type="match status" value="1"/>
</dbReference>
<evidence type="ECO:0000256" key="4">
    <source>
        <dbReference type="SAM" id="Phobius"/>
    </source>
</evidence>
<evidence type="ECO:0000259" key="6">
    <source>
        <dbReference type="SMART" id="SM00082"/>
    </source>
</evidence>
<sequence length="513" mass="57516">MSRLWVIAFLMGLLLISLNGAVEDGINICGPNLCFCDIEVKPIEISCDGIQLKSFWEEEDWNATFLALNLTGNEALSVTFIGNEIEHVPIFPNINITMLYLQRNKIKSIEPYAFSRLGWLESLNLAKNDLNSNSLMEGIFFGQFKSDSTGYFPMPLRHLNLSYNNIHSIPKDSFDHFNSLTTIDLGGNPLITLEGNSRQAISDMPKLEFLGLSNTSISSLPEGMLHGLNYLNALDLSYNLFKTVPKEFQENHQLQVLTLDGNLFETLDKDSFQGLGSLVDLSICHIHTLRKIEQYAFSPLKNLKKLVMAFNPLLKDIDDGAFEDLVEEDNADQWPIAEIHLNDNGLTQIDQALLPWMQLDYVDIQNNPFRCDCNLEWMVLELVERIHTSTPALTFDLTCAEPKDMKGKSINTLTKERELFGRCSRGANGKYGNLVANDYDPTDTDPIKAAGVTILVIGILLVVVGLSILGFAVVKRRAITQALMAPSSQIRYERADTEDGSEWKYSQPSAGYK</sequence>
<name>A0A226EU17_FOLCA</name>
<reference evidence="7 8" key="1">
    <citation type="submission" date="2015-12" db="EMBL/GenBank/DDBJ databases">
        <title>The genome of Folsomia candida.</title>
        <authorList>
            <person name="Faddeeva A."/>
            <person name="Derks M.F."/>
            <person name="Anvar Y."/>
            <person name="Smit S."/>
            <person name="Van Straalen N."/>
            <person name="Roelofs D."/>
        </authorList>
    </citation>
    <scope>NUCLEOTIDE SEQUENCE [LARGE SCALE GENOMIC DNA]</scope>
    <source>
        <strain evidence="7 8">VU population</strain>
        <tissue evidence="7">Whole body</tissue>
    </source>
</reference>
<protein>
    <submittedName>
        <fullName evidence="7">Leucine-rich repeat-containing protein 15</fullName>
    </submittedName>
</protein>
<dbReference type="Gene3D" id="3.80.10.10">
    <property type="entry name" value="Ribonuclease Inhibitor"/>
    <property type="match status" value="3"/>
</dbReference>
<keyword evidence="4" id="KW-1133">Transmembrane helix</keyword>
<dbReference type="SUPFAM" id="SSF52058">
    <property type="entry name" value="L domain-like"/>
    <property type="match status" value="1"/>
</dbReference>
<dbReference type="SMART" id="SM00369">
    <property type="entry name" value="LRR_TYP"/>
    <property type="match status" value="8"/>
</dbReference>
<dbReference type="Proteomes" id="UP000198287">
    <property type="component" value="Unassembled WGS sequence"/>
</dbReference>